<evidence type="ECO:0000313" key="1">
    <source>
        <dbReference type="EMBL" id="KAF2888294.1"/>
    </source>
</evidence>
<keyword evidence="2" id="KW-1185">Reference proteome</keyword>
<protein>
    <submittedName>
        <fullName evidence="1">Uncharacterized protein</fullName>
    </submittedName>
</protein>
<reference evidence="1" key="1">
    <citation type="submission" date="2019-08" db="EMBL/GenBank/DDBJ databases">
        <title>The genome of the North American firefly Photinus pyralis.</title>
        <authorList>
            <consortium name="Photinus pyralis genome working group"/>
            <person name="Fallon T.R."/>
            <person name="Sander Lower S.E."/>
            <person name="Weng J.-K."/>
        </authorList>
    </citation>
    <scope>NUCLEOTIDE SEQUENCE</scope>
    <source>
        <strain evidence="1">TRF0915ILg1</strain>
        <tissue evidence="1">Whole body</tissue>
    </source>
</reference>
<name>A0A8K0CJ32_IGNLU</name>
<evidence type="ECO:0000313" key="2">
    <source>
        <dbReference type="Proteomes" id="UP000801492"/>
    </source>
</evidence>
<feature type="non-terminal residue" evidence="1">
    <location>
        <position position="1"/>
    </location>
</feature>
<proteinExistence type="predicted"/>
<accession>A0A8K0CJ32</accession>
<organism evidence="1 2">
    <name type="scientific">Ignelater luminosus</name>
    <name type="common">Cucubano</name>
    <name type="synonym">Pyrophorus luminosus</name>
    <dbReference type="NCBI Taxonomy" id="2038154"/>
    <lineage>
        <taxon>Eukaryota</taxon>
        <taxon>Metazoa</taxon>
        <taxon>Ecdysozoa</taxon>
        <taxon>Arthropoda</taxon>
        <taxon>Hexapoda</taxon>
        <taxon>Insecta</taxon>
        <taxon>Pterygota</taxon>
        <taxon>Neoptera</taxon>
        <taxon>Endopterygota</taxon>
        <taxon>Coleoptera</taxon>
        <taxon>Polyphaga</taxon>
        <taxon>Elateriformia</taxon>
        <taxon>Elateroidea</taxon>
        <taxon>Elateridae</taxon>
        <taxon>Agrypninae</taxon>
        <taxon>Pyrophorini</taxon>
        <taxon>Ignelater</taxon>
    </lineage>
</organism>
<dbReference type="EMBL" id="VTPC01078496">
    <property type="protein sequence ID" value="KAF2888294.1"/>
    <property type="molecule type" value="Genomic_DNA"/>
</dbReference>
<dbReference type="AlphaFoldDB" id="A0A8K0CJ32"/>
<comment type="caution">
    <text evidence="1">The sequence shown here is derived from an EMBL/GenBank/DDBJ whole genome shotgun (WGS) entry which is preliminary data.</text>
</comment>
<sequence length="109" mass="12654">GNRQAGFEKFDNMCGIRNPTIVFKYTGIRSEGNKLLMNCSFTVREDVTKDPKLMIRIERCKDKDNLDTCEPFHVYRANSYCATTTTFATSFMKYFEPEWKCPIKKVGNT</sequence>
<gene>
    <name evidence="1" type="ORF">ILUMI_17879</name>
</gene>
<dbReference type="OrthoDB" id="7716214at2759"/>
<dbReference type="Proteomes" id="UP000801492">
    <property type="component" value="Unassembled WGS sequence"/>
</dbReference>